<dbReference type="AlphaFoldDB" id="A0AAU7KD77"/>
<dbReference type="SUPFAM" id="SSF53850">
    <property type="entry name" value="Periplasmic binding protein-like II"/>
    <property type="match status" value="1"/>
</dbReference>
<proteinExistence type="inferred from homology"/>
<evidence type="ECO:0000259" key="6">
    <source>
        <dbReference type="SMART" id="SM00062"/>
    </source>
</evidence>
<evidence type="ECO:0000256" key="5">
    <source>
        <dbReference type="SAM" id="SignalP"/>
    </source>
</evidence>
<dbReference type="GO" id="GO:0030313">
    <property type="term" value="C:cell envelope"/>
    <property type="evidence" value="ECO:0007669"/>
    <property type="project" value="UniProtKB-SubCell"/>
</dbReference>
<feature type="signal peptide" evidence="5">
    <location>
        <begin position="1"/>
        <end position="37"/>
    </location>
</feature>
<name>A0AAU7KD77_9GAMM</name>
<reference evidence="7" key="1">
    <citation type="submission" date="2022-06" db="EMBL/GenBank/DDBJ databases">
        <title>A novel DMS-producing enzyme.</title>
        <authorList>
            <person name="Zhang Y."/>
        </authorList>
    </citation>
    <scope>NUCLEOTIDE SEQUENCE</scope>
    <source>
        <strain evidence="7">RT37</strain>
    </source>
</reference>
<accession>A0AAU7KD77</accession>
<keyword evidence="3 5" id="KW-0732">Signal</keyword>
<evidence type="ECO:0000256" key="4">
    <source>
        <dbReference type="RuleBase" id="RU003744"/>
    </source>
</evidence>
<dbReference type="RefSeq" id="WP_348826458.1">
    <property type="nucleotide sequence ID" value="NZ_CP098827.1"/>
</dbReference>
<evidence type="ECO:0000256" key="3">
    <source>
        <dbReference type="ARBA" id="ARBA00022729"/>
    </source>
</evidence>
<dbReference type="PANTHER" id="PTHR35936">
    <property type="entry name" value="MEMBRANE-BOUND LYTIC MUREIN TRANSGLYCOSYLASE F"/>
    <property type="match status" value="1"/>
</dbReference>
<dbReference type="SMART" id="SM00062">
    <property type="entry name" value="PBPb"/>
    <property type="match status" value="1"/>
</dbReference>
<gene>
    <name evidence="7" type="ORF">NFG58_10770</name>
</gene>
<dbReference type="Gene3D" id="3.40.190.10">
    <property type="entry name" value="Periplasmic binding protein-like II"/>
    <property type="match status" value="2"/>
</dbReference>
<feature type="domain" description="Solute-binding protein family 3/N-terminal" evidence="6">
    <location>
        <begin position="49"/>
        <end position="276"/>
    </location>
</feature>
<evidence type="ECO:0000313" key="7">
    <source>
        <dbReference type="EMBL" id="XBO69123.1"/>
    </source>
</evidence>
<protein>
    <submittedName>
        <fullName evidence="7">Transporter substrate-binding domain-containing protein</fullName>
    </submittedName>
</protein>
<organism evidence="7">
    <name type="scientific">Halomonas sp. RT37</name>
    <dbReference type="NCBI Taxonomy" id="2950872"/>
    <lineage>
        <taxon>Bacteria</taxon>
        <taxon>Pseudomonadati</taxon>
        <taxon>Pseudomonadota</taxon>
        <taxon>Gammaproteobacteria</taxon>
        <taxon>Oceanospirillales</taxon>
        <taxon>Halomonadaceae</taxon>
        <taxon>Halomonas</taxon>
    </lineage>
</organism>
<dbReference type="InterPro" id="IPR018313">
    <property type="entry name" value="SBP_3_CS"/>
</dbReference>
<dbReference type="Pfam" id="PF00497">
    <property type="entry name" value="SBP_bac_3"/>
    <property type="match status" value="1"/>
</dbReference>
<comment type="subcellular location">
    <subcellularLocation>
        <location evidence="1">Cell envelope</location>
    </subcellularLocation>
</comment>
<sequence length="280" mass="30035">MTVSHSLRPSADLARRLALGVALATTLGAATIGSAHATDQAANQDAGEPLKIGISAEPYPPFTYTSSDGDWTGFEVELASAICDQMGRECEITPTGWSGIIPSLKAGRIDMIMNSMSITEKRLRVIDFSSPYYFTPGAYVAARSLDIEPPEGLDGKVLGVQSATTNATYARRALRDSGVDIRLYDQAEQVNRDLLSGRLDLILADEIAMTELVERDEAADFEIKATAPHHEAYGEGVGIGLRQEDDALTEDVNAAIEAVNQQGICSELSERYFGTDVCVG</sequence>
<dbReference type="PANTHER" id="PTHR35936:SF17">
    <property type="entry name" value="ARGININE-BINDING EXTRACELLULAR PROTEIN ARTP"/>
    <property type="match status" value="1"/>
</dbReference>
<dbReference type="EMBL" id="CP098827">
    <property type="protein sequence ID" value="XBO69123.1"/>
    <property type="molecule type" value="Genomic_DNA"/>
</dbReference>
<comment type="similarity">
    <text evidence="2 4">Belongs to the bacterial solute-binding protein 3 family.</text>
</comment>
<dbReference type="InterPro" id="IPR001638">
    <property type="entry name" value="Solute-binding_3/MltF_N"/>
</dbReference>
<dbReference type="PROSITE" id="PS01039">
    <property type="entry name" value="SBP_BACTERIAL_3"/>
    <property type="match status" value="1"/>
</dbReference>
<evidence type="ECO:0000256" key="1">
    <source>
        <dbReference type="ARBA" id="ARBA00004196"/>
    </source>
</evidence>
<feature type="chain" id="PRO_5043941388" evidence="5">
    <location>
        <begin position="38"/>
        <end position="280"/>
    </location>
</feature>
<evidence type="ECO:0000256" key="2">
    <source>
        <dbReference type="ARBA" id="ARBA00010333"/>
    </source>
</evidence>